<evidence type="ECO:0000313" key="5">
    <source>
        <dbReference type="Proteomes" id="UP000264820"/>
    </source>
</evidence>
<evidence type="ECO:0000256" key="2">
    <source>
        <dbReference type="SAM" id="Phobius"/>
    </source>
</evidence>
<feature type="signal peptide" evidence="3">
    <location>
        <begin position="1"/>
        <end position="26"/>
    </location>
</feature>
<evidence type="ECO:0000256" key="1">
    <source>
        <dbReference type="SAM" id="MobiDB-lite"/>
    </source>
</evidence>
<protein>
    <submittedName>
        <fullName evidence="4">Uncharacterized protein</fullName>
    </submittedName>
</protein>
<feature type="compositionally biased region" description="Polar residues" evidence="1">
    <location>
        <begin position="147"/>
        <end position="170"/>
    </location>
</feature>
<reference evidence="4" key="1">
    <citation type="submission" date="2025-08" db="UniProtKB">
        <authorList>
            <consortium name="Ensembl"/>
        </authorList>
    </citation>
    <scope>IDENTIFICATION</scope>
</reference>
<feature type="compositionally biased region" description="Low complexity" evidence="1">
    <location>
        <begin position="137"/>
        <end position="146"/>
    </location>
</feature>
<proteinExistence type="predicted"/>
<evidence type="ECO:0000313" key="4">
    <source>
        <dbReference type="Ensembl" id="ENSHCOP00000023771.1"/>
    </source>
</evidence>
<name>A0A3Q3DYE7_HIPCM</name>
<dbReference type="GeneTree" id="ENSGT00740000117046"/>
<keyword evidence="2" id="KW-0812">Transmembrane</keyword>
<feature type="chain" id="PRO_5018537235" evidence="3">
    <location>
        <begin position="27"/>
        <end position="360"/>
    </location>
</feature>
<keyword evidence="2" id="KW-1133">Transmembrane helix</keyword>
<feature type="compositionally biased region" description="Polar residues" evidence="1">
    <location>
        <begin position="127"/>
        <end position="136"/>
    </location>
</feature>
<keyword evidence="2" id="KW-0472">Membrane</keyword>
<feature type="compositionally biased region" description="Polar residues" evidence="1">
    <location>
        <begin position="284"/>
        <end position="298"/>
    </location>
</feature>
<dbReference type="AlphaFoldDB" id="A0A3Q3DYE7"/>
<feature type="transmembrane region" description="Helical" evidence="2">
    <location>
        <begin position="195"/>
        <end position="216"/>
    </location>
</feature>
<keyword evidence="3" id="KW-0732">Signal</keyword>
<evidence type="ECO:0000256" key="3">
    <source>
        <dbReference type="SAM" id="SignalP"/>
    </source>
</evidence>
<organism evidence="4 5">
    <name type="scientific">Hippocampus comes</name>
    <name type="common">Tiger tail seahorse</name>
    <dbReference type="NCBI Taxonomy" id="109280"/>
    <lineage>
        <taxon>Eukaryota</taxon>
        <taxon>Metazoa</taxon>
        <taxon>Chordata</taxon>
        <taxon>Craniata</taxon>
        <taxon>Vertebrata</taxon>
        <taxon>Euteleostomi</taxon>
        <taxon>Actinopterygii</taxon>
        <taxon>Neopterygii</taxon>
        <taxon>Teleostei</taxon>
        <taxon>Neoteleostei</taxon>
        <taxon>Acanthomorphata</taxon>
        <taxon>Syngnathiaria</taxon>
        <taxon>Syngnathiformes</taxon>
        <taxon>Syngnathoidei</taxon>
        <taxon>Syngnathidae</taxon>
        <taxon>Hippocampus</taxon>
    </lineage>
</organism>
<keyword evidence="5" id="KW-1185">Reference proteome</keyword>
<sequence length="360" mass="38883">MATTQTETMILHLVSLVFILPLQTSGATTFGHGDSIIGVTTGEIKENRTHVRQPTITYNQKPPNITEEMKAAQATTTGIITSLKTNPPVGMTNATKVIQSTASPMLTRSTQSQNMEQTVLPSTIKMTHSSTDSKLISSAAASSTSSVENKPTNTGGDTTPSTESYKPSRVTITEPNKIQEPPTENLNHVSIHSQVVAGLIGVALVSMIVGILVIVVKKRKLQKEQLTTTAWAGPSPFLNHGDDNGRVTLRSSNRISAASFLAQKTSKRLSFLPEIQEESEAKTPASTFGRTHQGSTSESELDTRSALERIDTKKTEDNSPINWQLGLNGQIMRVRFDRPTGIAVNPLALIQGIRVFVSIK</sequence>
<feature type="region of interest" description="Disordered" evidence="1">
    <location>
        <begin position="127"/>
        <end position="170"/>
    </location>
</feature>
<dbReference type="Proteomes" id="UP000264820">
    <property type="component" value="Unplaced"/>
</dbReference>
<reference evidence="4" key="2">
    <citation type="submission" date="2025-09" db="UniProtKB">
        <authorList>
            <consortium name="Ensembl"/>
        </authorList>
    </citation>
    <scope>IDENTIFICATION</scope>
</reference>
<dbReference type="Ensembl" id="ENSHCOT00000026025.1">
    <property type="protein sequence ID" value="ENSHCOP00000023771.1"/>
    <property type="gene ID" value="ENSHCOG00000012572.1"/>
</dbReference>
<accession>A0A3Q3DYE7</accession>
<feature type="region of interest" description="Disordered" evidence="1">
    <location>
        <begin position="276"/>
        <end position="304"/>
    </location>
</feature>